<keyword evidence="4" id="KW-1185">Reference proteome</keyword>
<proteinExistence type="predicted"/>
<evidence type="ECO:0000259" key="2">
    <source>
        <dbReference type="PROSITE" id="PS51704"/>
    </source>
</evidence>
<dbReference type="Proteomes" id="UP001501612">
    <property type="component" value="Unassembled WGS sequence"/>
</dbReference>
<dbReference type="InterPro" id="IPR017946">
    <property type="entry name" value="PLC-like_Pdiesterase_TIM-brl"/>
</dbReference>
<feature type="region of interest" description="Disordered" evidence="1">
    <location>
        <begin position="1"/>
        <end position="26"/>
    </location>
</feature>
<dbReference type="InterPro" id="IPR030395">
    <property type="entry name" value="GP_PDE_dom"/>
</dbReference>
<gene>
    <name evidence="3" type="ORF">GCM10009737_07270</name>
</gene>
<evidence type="ECO:0000256" key="1">
    <source>
        <dbReference type="SAM" id="MobiDB-lite"/>
    </source>
</evidence>
<name>A0ABN2P0K4_9ACTN</name>
<dbReference type="EMBL" id="BAAAMY010000002">
    <property type="protein sequence ID" value="GAA1908761.1"/>
    <property type="molecule type" value="Genomic_DNA"/>
</dbReference>
<protein>
    <submittedName>
        <fullName evidence="3">Glycerophosphodiester phosphodiesterase</fullName>
    </submittedName>
</protein>
<dbReference type="Gene3D" id="3.20.20.190">
    <property type="entry name" value="Phosphatidylinositol (PI) phosphodiesterase"/>
    <property type="match status" value="1"/>
</dbReference>
<dbReference type="Pfam" id="PF03009">
    <property type="entry name" value="GDPD"/>
    <property type="match status" value="1"/>
</dbReference>
<evidence type="ECO:0000313" key="4">
    <source>
        <dbReference type="Proteomes" id="UP001501612"/>
    </source>
</evidence>
<organism evidence="3 4">
    <name type="scientific">Nocardioides lentus</name>
    <dbReference type="NCBI Taxonomy" id="338077"/>
    <lineage>
        <taxon>Bacteria</taxon>
        <taxon>Bacillati</taxon>
        <taxon>Actinomycetota</taxon>
        <taxon>Actinomycetes</taxon>
        <taxon>Propionibacteriales</taxon>
        <taxon>Nocardioidaceae</taxon>
        <taxon>Nocardioides</taxon>
    </lineage>
</organism>
<evidence type="ECO:0000313" key="3">
    <source>
        <dbReference type="EMBL" id="GAA1908761.1"/>
    </source>
</evidence>
<dbReference type="PANTHER" id="PTHR43805">
    <property type="entry name" value="GLYCEROPHOSPHORYL DIESTER PHOSPHODIESTERASE"/>
    <property type="match status" value="1"/>
</dbReference>
<accession>A0ABN2P0K4</accession>
<reference evidence="3 4" key="1">
    <citation type="journal article" date="2019" name="Int. J. Syst. Evol. Microbiol.">
        <title>The Global Catalogue of Microorganisms (GCM) 10K type strain sequencing project: providing services to taxonomists for standard genome sequencing and annotation.</title>
        <authorList>
            <consortium name="The Broad Institute Genomics Platform"/>
            <consortium name="The Broad Institute Genome Sequencing Center for Infectious Disease"/>
            <person name="Wu L."/>
            <person name="Ma J."/>
        </authorList>
    </citation>
    <scope>NUCLEOTIDE SEQUENCE [LARGE SCALE GENOMIC DNA]</scope>
    <source>
        <strain evidence="3 4">JCM 14046</strain>
    </source>
</reference>
<dbReference type="SUPFAM" id="SSF51695">
    <property type="entry name" value="PLC-like phosphodiesterases"/>
    <property type="match status" value="1"/>
</dbReference>
<dbReference type="PANTHER" id="PTHR43805:SF1">
    <property type="entry name" value="GP-PDE DOMAIN-CONTAINING PROTEIN"/>
    <property type="match status" value="1"/>
</dbReference>
<sequence>MDAVVPPAGDAPPREDGPGTRPVHAYAHRGGARHPELVGLENTMTAFAHAVALGYRCLETDVHRTRDGVLVAFHDASLDRVTDGVGAIADLSAAEVAAVRVAGRERVPLLVELLDAFDDVRINVDLKGEGTAEALADLLATRPDADRVLVGSFSPRHLRRFRRLAGDRVATSAHVAEVAAYRLLPGRLARVVAPRARALQVPVRRGRLRVLTPALLRRAHTAGLEVHVWTVDEADEMERLLDAGVDGLMTDRTDILGDVLRGRGLWPTT</sequence>
<dbReference type="PROSITE" id="PS51704">
    <property type="entry name" value="GP_PDE"/>
    <property type="match status" value="1"/>
</dbReference>
<comment type="caution">
    <text evidence="3">The sequence shown here is derived from an EMBL/GenBank/DDBJ whole genome shotgun (WGS) entry which is preliminary data.</text>
</comment>
<feature type="domain" description="GP-PDE" evidence="2">
    <location>
        <begin position="23"/>
        <end position="260"/>
    </location>
</feature>